<keyword evidence="2" id="KW-1185">Reference proteome</keyword>
<dbReference type="Proteomes" id="UP000024635">
    <property type="component" value="Unassembled WGS sequence"/>
</dbReference>
<name>A0A016VFV7_9BILA</name>
<organism evidence="1 2">
    <name type="scientific">Ancylostoma ceylanicum</name>
    <dbReference type="NCBI Taxonomy" id="53326"/>
    <lineage>
        <taxon>Eukaryota</taxon>
        <taxon>Metazoa</taxon>
        <taxon>Ecdysozoa</taxon>
        <taxon>Nematoda</taxon>
        <taxon>Chromadorea</taxon>
        <taxon>Rhabditida</taxon>
        <taxon>Rhabditina</taxon>
        <taxon>Rhabditomorpha</taxon>
        <taxon>Strongyloidea</taxon>
        <taxon>Ancylostomatidae</taxon>
        <taxon>Ancylostomatinae</taxon>
        <taxon>Ancylostoma</taxon>
    </lineage>
</organism>
<proteinExistence type="predicted"/>
<dbReference type="EMBL" id="JARK01001346">
    <property type="protein sequence ID" value="EYC26305.1"/>
    <property type="molecule type" value="Genomic_DNA"/>
</dbReference>
<gene>
    <name evidence="1" type="primary">Acey_s0010.g1077</name>
    <name evidence="1" type="ORF">Y032_0010g1077</name>
</gene>
<dbReference type="AlphaFoldDB" id="A0A016VFV7"/>
<reference evidence="2" key="1">
    <citation type="journal article" date="2015" name="Nat. Genet.">
        <title>The genome and transcriptome of the zoonotic hookworm Ancylostoma ceylanicum identify infection-specific gene families.</title>
        <authorList>
            <person name="Schwarz E.M."/>
            <person name="Hu Y."/>
            <person name="Antoshechkin I."/>
            <person name="Miller M.M."/>
            <person name="Sternberg P.W."/>
            <person name="Aroian R.V."/>
        </authorList>
    </citation>
    <scope>NUCLEOTIDE SEQUENCE</scope>
    <source>
        <strain evidence="2">HY135</strain>
    </source>
</reference>
<accession>A0A016VFV7</accession>
<evidence type="ECO:0000313" key="2">
    <source>
        <dbReference type="Proteomes" id="UP000024635"/>
    </source>
</evidence>
<comment type="caution">
    <text evidence="1">The sequence shown here is derived from an EMBL/GenBank/DDBJ whole genome shotgun (WGS) entry which is preliminary data.</text>
</comment>
<evidence type="ECO:0000313" key="1">
    <source>
        <dbReference type="EMBL" id="EYC26305.1"/>
    </source>
</evidence>
<protein>
    <submittedName>
        <fullName evidence="1">Uncharacterized protein</fullName>
    </submittedName>
</protein>
<sequence>MSVQSDTMDLYESGLQGSGMAGKEFLFPENFQAILLMNPSDEFTVNVDSIRQMLLISGSRQTTLSELICDRRKV</sequence>